<proteinExistence type="predicted"/>
<sequence length="78" mass="8463">MDRSPCILSFQEPHELGRVIAFCGNAPVGRIYPLGDGRATWALDLTDDRGTARSVQAAQDALSEAFGRWLSTARLGQT</sequence>
<name>A0A3R7PQE6_9RHOB</name>
<keyword evidence="2" id="KW-1185">Reference proteome</keyword>
<evidence type="ECO:0000313" key="1">
    <source>
        <dbReference type="EMBL" id="RNF35057.1"/>
    </source>
</evidence>
<comment type="caution">
    <text evidence="1">The sequence shown here is derived from an EMBL/GenBank/DDBJ whole genome shotgun (WGS) entry which is preliminary data.</text>
</comment>
<accession>A0A3R7PQE6</accession>
<evidence type="ECO:0000313" key="2">
    <source>
        <dbReference type="Proteomes" id="UP000238137"/>
    </source>
</evidence>
<gene>
    <name evidence="1" type="ORF">A7A09_008825</name>
</gene>
<protein>
    <submittedName>
        <fullName evidence="1">Uncharacterized protein</fullName>
    </submittedName>
</protein>
<organism evidence="1 2">
    <name type="scientific">Paracoccus methylarcula</name>
    <dbReference type="NCBI Taxonomy" id="72022"/>
    <lineage>
        <taxon>Bacteria</taxon>
        <taxon>Pseudomonadati</taxon>
        <taxon>Pseudomonadota</taxon>
        <taxon>Alphaproteobacteria</taxon>
        <taxon>Rhodobacterales</taxon>
        <taxon>Paracoccaceae</taxon>
        <taxon>Paracoccus</taxon>
    </lineage>
</organism>
<reference evidence="1" key="1">
    <citation type="submission" date="2018-05" db="EMBL/GenBank/DDBJ databases">
        <title>Reclassification of Methylarcula marina and Methylarcula terricola as Paracoccus methylarcula sp.nov., comb.nov. and Paracoccus terricola comb.nov.</title>
        <authorList>
            <person name="Shmareva M.N."/>
            <person name="Doronina N.V."/>
            <person name="Vasilenko O.V."/>
            <person name="Tarlachkov S.V."/>
            <person name="Trotsenko Y.A."/>
        </authorList>
    </citation>
    <scope>NUCLEOTIDE SEQUENCE [LARGE SCALE GENOMIC DNA]</scope>
    <source>
        <strain evidence="1">VKM B-2159</strain>
    </source>
</reference>
<dbReference type="AlphaFoldDB" id="A0A3R7PQE6"/>
<dbReference type="EMBL" id="PXNQ02000004">
    <property type="protein sequence ID" value="RNF35057.1"/>
    <property type="molecule type" value="Genomic_DNA"/>
</dbReference>
<dbReference type="Proteomes" id="UP000238137">
    <property type="component" value="Unassembled WGS sequence"/>
</dbReference>